<keyword evidence="1" id="KW-0808">Transferase</keyword>
<gene>
    <name evidence="7" type="ORF">SAMN04488700_2085</name>
</gene>
<dbReference type="NCBIfam" id="TIGR01378">
    <property type="entry name" value="thi_PPkinase"/>
    <property type="match status" value="1"/>
</dbReference>
<proteinExistence type="predicted"/>
<dbReference type="GO" id="GO:0006772">
    <property type="term" value="P:thiamine metabolic process"/>
    <property type="evidence" value="ECO:0007669"/>
    <property type="project" value="UniProtKB-UniRule"/>
</dbReference>
<dbReference type="InterPro" id="IPR007371">
    <property type="entry name" value="TPK_catalytic"/>
</dbReference>
<evidence type="ECO:0000313" key="7">
    <source>
        <dbReference type="EMBL" id="SMH37947.1"/>
    </source>
</evidence>
<evidence type="ECO:0000256" key="3">
    <source>
        <dbReference type="ARBA" id="ARBA00022777"/>
    </source>
</evidence>
<dbReference type="InterPro" id="IPR053149">
    <property type="entry name" value="TPK"/>
</dbReference>
<dbReference type="Pfam" id="PF04263">
    <property type="entry name" value="TPK_catalytic"/>
    <property type="match status" value="1"/>
</dbReference>
<name>A0A1X7NJG4_9LACT</name>
<evidence type="ECO:0000259" key="6">
    <source>
        <dbReference type="SMART" id="SM00983"/>
    </source>
</evidence>
<dbReference type="STRING" id="1073423.SAMN04488700_2085"/>
<dbReference type="EMBL" id="FXBJ01000002">
    <property type="protein sequence ID" value="SMH37947.1"/>
    <property type="molecule type" value="Genomic_DNA"/>
</dbReference>
<dbReference type="CDD" id="cd07995">
    <property type="entry name" value="TPK"/>
    <property type="match status" value="1"/>
</dbReference>
<dbReference type="Proteomes" id="UP000193435">
    <property type="component" value="Unassembled WGS sequence"/>
</dbReference>
<dbReference type="InterPro" id="IPR007373">
    <property type="entry name" value="Thiamin_PyroPKinase_B1-bd"/>
</dbReference>
<dbReference type="GO" id="GO:0005524">
    <property type="term" value="F:ATP binding"/>
    <property type="evidence" value="ECO:0007669"/>
    <property type="project" value="UniProtKB-KW"/>
</dbReference>
<evidence type="ECO:0000256" key="4">
    <source>
        <dbReference type="ARBA" id="ARBA00022840"/>
    </source>
</evidence>
<dbReference type="InterPro" id="IPR036759">
    <property type="entry name" value="TPK_catalytic_sf"/>
</dbReference>
<dbReference type="OrthoDB" id="9804377at2"/>
<dbReference type="InterPro" id="IPR006282">
    <property type="entry name" value="Thi_PPkinase"/>
</dbReference>
<dbReference type="Gene3D" id="3.40.50.10240">
    <property type="entry name" value="Thiamin pyrophosphokinase, catalytic domain"/>
    <property type="match status" value="1"/>
</dbReference>
<dbReference type="SUPFAM" id="SSF63999">
    <property type="entry name" value="Thiamin pyrophosphokinase, catalytic domain"/>
    <property type="match status" value="1"/>
</dbReference>
<keyword evidence="4" id="KW-0067">ATP-binding</keyword>
<organism evidence="7 8">
    <name type="scientific">Carnobacterium iners</name>
    <dbReference type="NCBI Taxonomy" id="1073423"/>
    <lineage>
        <taxon>Bacteria</taxon>
        <taxon>Bacillati</taxon>
        <taxon>Bacillota</taxon>
        <taxon>Bacilli</taxon>
        <taxon>Lactobacillales</taxon>
        <taxon>Carnobacteriaceae</taxon>
        <taxon>Carnobacterium</taxon>
    </lineage>
</organism>
<dbReference type="EC" id="2.7.6.2" evidence="5"/>
<dbReference type="GO" id="GO:0016301">
    <property type="term" value="F:kinase activity"/>
    <property type="evidence" value="ECO:0007669"/>
    <property type="project" value="UniProtKB-KW"/>
</dbReference>
<feature type="domain" description="Thiamin pyrophosphokinase thiamin-binding" evidence="6">
    <location>
        <begin position="145"/>
        <end position="209"/>
    </location>
</feature>
<keyword evidence="3 7" id="KW-0418">Kinase</keyword>
<sequence>MVKIAIMVGGPESYLPNIKNSLSDNLIWIGVDRGAMRLLDYGIKPILALGDFDSITSVELEYLKNEVKDVRQFPAEKDATDTELAVRVAFGEFSPEEVTLYGATGGRLDHLLNNLWLVFQPAFYPHLSKINIIDNKNNLSYFNPGTYEIEKEKDKKYLAFVCLTAVKELTLKGMKYELSKADIAYPQSLASNEFINKKCQFSFETGLVAVIQSKD</sequence>
<dbReference type="Pfam" id="PF04265">
    <property type="entry name" value="TPK_B1_binding"/>
    <property type="match status" value="1"/>
</dbReference>
<dbReference type="PANTHER" id="PTHR41299:SF1">
    <property type="entry name" value="THIAMINE PYROPHOSPHOKINASE"/>
    <property type="match status" value="1"/>
</dbReference>
<dbReference type="AlphaFoldDB" id="A0A1X7NJG4"/>
<dbReference type="GO" id="GO:0009229">
    <property type="term" value="P:thiamine diphosphate biosynthetic process"/>
    <property type="evidence" value="ECO:0007669"/>
    <property type="project" value="InterPro"/>
</dbReference>
<protein>
    <recommendedName>
        <fullName evidence="5">Thiamine diphosphokinase</fullName>
        <ecNumber evidence="5">2.7.6.2</ecNumber>
    </recommendedName>
</protein>
<dbReference type="RefSeq" id="WP_085560126.1">
    <property type="nucleotide sequence ID" value="NZ_FOAH01000013.1"/>
</dbReference>
<dbReference type="PANTHER" id="PTHR41299">
    <property type="entry name" value="THIAMINE PYROPHOSPHOKINASE"/>
    <property type="match status" value="1"/>
</dbReference>
<evidence type="ECO:0000256" key="5">
    <source>
        <dbReference type="NCBIfam" id="TIGR01378"/>
    </source>
</evidence>
<evidence type="ECO:0000256" key="1">
    <source>
        <dbReference type="ARBA" id="ARBA00022679"/>
    </source>
</evidence>
<evidence type="ECO:0000256" key="2">
    <source>
        <dbReference type="ARBA" id="ARBA00022741"/>
    </source>
</evidence>
<dbReference type="GO" id="GO:0004788">
    <property type="term" value="F:thiamine diphosphokinase activity"/>
    <property type="evidence" value="ECO:0007669"/>
    <property type="project" value="UniProtKB-UniRule"/>
</dbReference>
<evidence type="ECO:0000313" key="8">
    <source>
        <dbReference type="Proteomes" id="UP000193435"/>
    </source>
</evidence>
<dbReference type="SMART" id="SM00983">
    <property type="entry name" value="TPK_B1_binding"/>
    <property type="match status" value="1"/>
</dbReference>
<dbReference type="GO" id="GO:0030975">
    <property type="term" value="F:thiamine binding"/>
    <property type="evidence" value="ECO:0007669"/>
    <property type="project" value="InterPro"/>
</dbReference>
<reference evidence="7 8" key="1">
    <citation type="submission" date="2017-04" db="EMBL/GenBank/DDBJ databases">
        <authorList>
            <person name="Afonso C.L."/>
            <person name="Miller P.J."/>
            <person name="Scott M.A."/>
            <person name="Spackman E."/>
            <person name="Goraichik I."/>
            <person name="Dimitrov K.M."/>
            <person name="Suarez D.L."/>
            <person name="Swayne D.E."/>
        </authorList>
    </citation>
    <scope>NUCLEOTIDE SEQUENCE [LARGE SCALE GENOMIC DNA]</scope>
    <source>
        <strain evidence="7 8">LMG26642</strain>
    </source>
</reference>
<keyword evidence="8" id="KW-1185">Reference proteome</keyword>
<keyword evidence="2" id="KW-0547">Nucleotide-binding</keyword>
<accession>A0A1X7NJG4</accession>